<dbReference type="EMBL" id="CP147251">
    <property type="protein sequence ID" value="WYJ77921.1"/>
    <property type="molecule type" value="Genomic_DNA"/>
</dbReference>
<proteinExistence type="predicted"/>
<organism evidence="2 3">
    <name type="scientific">Candidatus Enterococcus lowellii</name>
    <dbReference type="NCBI Taxonomy" id="2230877"/>
    <lineage>
        <taxon>Bacteria</taxon>
        <taxon>Bacillati</taxon>
        <taxon>Bacillota</taxon>
        <taxon>Bacilli</taxon>
        <taxon>Lactobacillales</taxon>
        <taxon>Enterococcaceae</taxon>
        <taxon>Enterococcus</taxon>
    </lineage>
</organism>
<name>A0ABZ2SRY4_9ENTE</name>
<dbReference type="Pfam" id="PF09524">
    <property type="entry name" value="Phg_2220_C"/>
    <property type="match status" value="1"/>
</dbReference>
<evidence type="ECO:0000313" key="2">
    <source>
        <dbReference type="EMBL" id="WYJ77921.1"/>
    </source>
</evidence>
<dbReference type="NCBIfam" id="TIGR02220">
    <property type="entry name" value="phg_TIGR02220"/>
    <property type="match status" value="1"/>
</dbReference>
<feature type="domain" description="Phage conserved hypothetical protein C-terminal" evidence="1">
    <location>
        <begin position="138"/>
        <end position="209"/>
    </location>
</feature>
<protein>
    <recommendedName>
        <fullName evidence="1">Phage conserved hypothetical protein C-terminal domain-containing protein</fullName>
    </recommendedName>
</protein>
<dbReference type="InterPro" id="IPR036388">
    <property type="entry name" value="WH-like_DNA-bd_sf"/>
</dbReference>
<keyword evidence="3" id="KW-1185">Reference proteome</keyword>
<reference evidence="2 3" key="1">
    <citation type="submission" date="2024-03" db="EMBL/GenBank/DDBJ databases">
        <title>The Genome Sequence of Enterococcus sp. DIV2402.</title>
        <authorList>
            <consortium name="The Broad Institute Genomics Platform"/>
            <consortium name="The Broad Institute Microbial Omics Core"/>
            <consortium name="The Broad Institute Genomic Center for Infectious Diseases"/>
            <person name="Earl A."/>
            <person name="Manson A."/>
            <person name="Gilmore M."/>
            <person name="Schwartman J."/>
            <person name="Shea T."/>
            <person name="Abouelleil A."/>
            <person name="Cao P."/>
            <person name="Chapman S."/>
            <person name="Cusick C."/>
            <person name="Young S."/>
            <person name="Neafsey D."/>
            <person name="Nusbaum C."/>
            <person name="Birren B."/>
        </authorList>
    </citation>
    <scope>NUCLEOTIDE SEQUENCE [LARGE SCALE GENOMIC DNA]</scope>
    <source>
        <strain evidence="2 3">DIV2402</strain>
    </source>
</reference>
<dbReference type="InterPro" id="IPR011741">
    <property type="entry name" value="Phg_2220_C"/>
</dbReference>
<dbReference type="Proteomes" id="UP000664701">
    <property type="component" value="Chromosome"/>
</dbReference>
<evidence type="ECO:0000313" key="3">
    <source>
        <dbReference type="Proteomes" id="UP000664701"/>
    </source>
</evidence>
<sequence length="236" mass="27986">MDSHPNYYAIIPANVRYDKKLIPNAKLLYGEITALCNEKGYCWASNDYFAKLYTVDKKTIKKWLKSLEDNGYIQRNYKYKAGSKEIAMRWVTISTQSREEKVPIPRNQKVPDNSIVINNTSNNVSNIDKLEYIPYKSVIDYLNNKTGKKYKITQKWKDLIKSRWNEGQRLNDFVKVIDIKSAQWLSSNEMNKYLRPQTLFGNKFDEYLNEYQAPVEQNNNEYQRTQEELRKVYGEQ</sequence>
<dbReference type="Pfam" id="PF13730">
    <property type="entry name" value="HTH_36"/>
    <property type="match status" value="1"/>
</dbReference>
<accession>A0ABZ2SRY4</accession>
<evidence type="ECO:0000259" key="1">
    <source>
        <dbReference type="Pfam" id="PF09524"/>
    </source>
</evidence>
<dbReference type="RefSeq" id="WP_207871910.1">
    <property type="nucleotide sequence ID" value="NZ_CP147251.1"/>
</dbReference>
<dbReference type="Gene3D" id="1.10.10.10">
    <property type="entry name" value="Winged helix-like DNA-binding domain superfamily/Winged helix DNA-binding domain"/>
    <property type="match status" value="1"/>
</dbReference>
<gene>
    <name evidence="2" type="ORF">DOK78_002561</name>
</gene>